<evidence type="ECO:0000256" key="6">
    <source>
        <dbReference type="ARBA" id="ARBA00018464"/>
    </source>
</evidence>
<dbReference type="GO" id="GO:0003949">
    <property type="term" value="F:1-(5-phosphoribosyl)-5-[(5-phosphoribosylamino)methylideneamino]imidazole-4-carboxamide isomerase activity"/>
    <property type="evidence" value="ECO:0007669"/>
    <property type="project" value="UniProtKB-UniRule"/>
</dbReference>
<dbReference type="FunFam" id="3.20.20.70:FF:000009">
    <property type="entry name" value="1-(5-phosphoribosyl)-5-[(5-phosphoribosylamino)methylideneamino] imidazole-4-carboxamide isomerase"/>
    <property type="match status" value="1"/>
</dbReference>
<dbReference type="RefSeq" id="WP_068621875.1">
    <property type="nucleotide sequence ID" value="NZ_FJNB01000004.1"/>
</dbReference>
<dbReference type="PANTHER" id="PTHR43090:SF2">
    <property type="entry name" value="1-(5-PHOSPHORIBOSYL)-5-[(5-PHOSPHORIBOSYLAMINO)METHYLIDENEAMINO] IMIDAZOLE-4-CARBOXAMIDE ISOMERASE"/>
    <property type="match status" value="1"/>
</dbReference>
<keyword evidence="7 12" id="KW-0963">Cytoplasm</keyword>
<sequence>MIEIWPAIDLIDNKSVRLTEGDYGTKEEMQRTPQEAIAFYAQFEQVKRIHIVDLMGALNQKPEETPFIEQLLQQSPLPVEIGGGIRSEETIQHYFDKGASYVIVGTKGLQDLPWLAEMTAKYPGKIYLGLDAKGELVAVNGWTETGRQTIYDVVEATNPMALGGIIYTDISKDGKMAGPNFELTGKLVELSTHPITASGGVRSIEDIKKLEALGVAAAIVGKAANTDAFWEGLA</sequence>
<evidence type="ECO:0000256" key="1">
    <source>
        <dbReference type="ARBA" id="ARBA00000901"/>
    </source>
</evidence>
<dbReference type="UniPathway" id="UPA00031">
    <property type="reaction ID" value="UER00009"/>
</dbReference>
<accession>A0A143YHA0</accession>
<comment type="subcellular location">
    <subcellularLocation>
        <location evidence="2 12 14">Cytoplasm</location>
    </subcellularLocation>
</comment>
<keyword evidence="9 12" id="KW-0368">Histidine biosynthesis</keyword>
<evidence type="ECO:0000256" key="14">
    <source>
        <dbReference type="RuleBase" id="RU003658"/>
    </source>
</evidence>
<evidence type="ECO:0000313" key="17">
    <source>
        <dbReference type="Proteomes" id="UP000076878"/>
    </source>
</evidence>
<dbReference type="OrthoDB" id="9807749at2"/>
<dbReference type="HAMAP" id="MF_01014">
    <property type="entry name" value="HisA"/>
    <property type="match status" value="1"/>
</dbReference>
<dbReference type="NCBIfam" id="TIGR00007">
    <property type="entry name" value="1-(5-phosphoribosyl)-5-[(5-phosphoribosylamino)methylideneamino]imidazole-4-carboxamide isomerase"/>
    <property type="match status" value="1"/>
</dbReference>
<keyword evidence="10 12" id="KW-0413">Isomerase</keyword>
<dbReference type="EMBL" id="FNYT01000004">
    <property type="protein sequence ID" value="SEI81382.1"/>
    <property type="molecule type" value="Genomic_DNA"/>
</dbReference>
<dbReference type="Proteomes" id="UP000199280">
    <property type="component" value="Unassembled WGS sequence"/>
</dbReference>
<dbReference type="EC" id="5.3.1.16" evidence="5 12"/>
<dbReference type="EMBL" id="FJNB01000004">
    <property type="protein sequence ID" value="CZQ90023.1"/>
    <property type="molecule type" value="Genomic_DNA"/>
</dbReference>
<evidence type="ECO:0000256" key="2">
    <source>
        <dbReference type="ARBA" id="ARBA00004496"/>
    </source>
</evidence>
<dbReference type="SUPFAM" id="SSF51366">
    <property type="entry name" value="Ribulose-phoshate binding barrel"/>
    <property type="match status" value="1"/>
</dbReference>
<evidence type="ECO:0000256" key="5">
    <source>
        <dbReference type="ARBA" id="ARBA00012550"/>
    </source>
</evidence>
<dbReference type="PANTHER" id="PTHR43090">
    <property type="entry name" value="1-(5-PHOSPHORIBOSYL)-5-[(5-PHOSPHORIBOSYLAMINO)METHYLIDENEAMINO] IMIDAZOLE-4-CARBOXAMIDE ISOMERASE"/>
    <property type="match status" value="1"/>
</dbReference>
<comment type="similarity">
    <text evidence="4 12 13">Belongs to the HisA/HisF family.</text>
</comment>
<dbReference type="Pfam" id="PF00977">
    <property type="entry name" value="His_biosynth"/>
    <property type="match status" value="1"/>
</dbReference>
<evidence type="ECO:0000256" key="10">
    <source>
        <dbReference type="ARBA" id="ARBA00023235"/>
    </source>
</evidence>
<reference evidence="15 17" key="1">
    <citation type="submission" date="2016-02" db="EMBL/GenBank/DDBJ databases">
        <authorList>
            <person name="Wen L."/>
            <person name="He K."/>
            <person name="Yang H."/>
        </authorList>
    </citation>
    <scope>NUCLEOTIDE SEQUENCE [LARGE SCALE GENOMIC DNA]</scope>
    <source>
        <strain evidence="15">Trichococcus_R210</strain>
    </source>
</reference>
<dbReference type="GO" id="GO:0000105">
    <property type="term" value="P:L-histidine biosynthetic process"/>
    <property type="evidence" value="ECO:0007669"/>
    <property type="project" value="UniProtKB-UniRule"/>
</dbReference>
<feature type="active site" description="Proton acceptor" evidence="12">
    <location>
        <position position="9"/>
    </location>
</feature>
<dbReference type="AlphaFoldDB" id="A0A143YHA0"/>
<evidence type="ECO:0000313" key="18">
    <source>
        <dbReference type="Proteomes" id="UP000199280"/>
    </source>
</evidence>
<name>A0A143YHA0_9LACT</name>
<evidence type="ECO:0000313" key="15">
    <source>
        <dbReference type="EMBL" id="CZQ90023.1"/>
    </source>
</evidence>
<comment type="catalytic activity">
    <reaction evidence="1 12 14">
        <text>1-(5-phospho-beta-D-ribosyl)-5-[(5-phospho-beta-D-ribosylamino)methylideneamino]imidazole-4-carboxamide = 5-[(5-phospho-1-deoxy-D-ribulos-1-ylimino)methylamino]-1-(5-phospho-beta-D-ribosyl)imidazole-4-carboxamide</text>
        <dbReference type="Rhea" id="RHEA:15469"/>
        <dbReference type="ChEBI" id="CHEBI:58435"/>
        <dbReference type="ChEBI" id="CHEBI:58525"/>
        <dbReference type="EC" id="5.3.1.16"/>
    </reaction>
</comment>
<evidence type="ECO:0000256" key="8">
    <source>
        <dbReference type="ARBA" id="ARBA00022605"/>
    </source>
</evidence>
<evidence type="ECO:0000256" key="11">
    <source>
        <dbReference type="ARBA" id="ARBA00030547"/>
    </source>
</evidence>
<evidence type="ECO:0000256" key="9">
    <source>
        <dbReference type="ARBA" id="ARBA00023102"/>
    </source>
</evidence>
<dbReference type="STRING" id="640938.TR210_847"/>
<evidence type="ECO:0000256" key="3">
    <source>
        <dbReference type="ARBA" id="ARBA00005133"/>
    </source>
</evidence>
<comment type="pathway">
    <text evidence="3 12 14">Amino-acid biosynthesis; L-histidine biosynthesis; L-histidine from 5-phospho-alpha-D-ribose 1-diphosphate: step 4/9.</text>
</comment>
<dbReference type="NCBIfam" id="NF010114">
    <property type="entry name" value="PRK13587.1"/>
    <property type="match status" value="1"/>
</dbReference>
<proteinExistence type="inferred from homology"/>
<dbReference type="InterPro" id="IPR044524">
    <property type="entry name" value="Isoase_HisA-like"/>
</dbReference>
<feature type="active site" description="Proton donor" evidence="12">
    <location>
        <position position="131"/>
    </location>
</feature>
<keyword evidence="18" id="KW-1185">Reference proteome</keyword>
<evidence type="ECO:0000256" key="7">
    <source>
        <dbReference type="ARBA" id="ARBA00022490"/>
    </source>
</evidence>
<keyword evidence="8 12" id="KW-0028">Amino-acid biosynthesis</keyword>
<dbReference type="Proteomes" id="UP000076878">
    <property type="component" value="Unassembled WGS sequence"/>
</dbReference>
<dbReference type="Gene3D" id="3.20.20.70">
    <property type="entry name" value="Aldolase class I"/>
    <property type="match status" value="1"/>
</dbReference>
<evidence type="ECO:0000256" key="12">
    <source>
        <dbReference type="HAMAP-Rule" id="MF_01014"/>
    </source>
</evidence>
<dbReference type="InterPro" id="IPR023016">
    <property type="entry name" value="HisA/PriA"/>
</dbReference>
<evidence type="ECO:0000256" key="4">
    <source>
        <dbReference type="ARBA" id="ARBA00009667"/>
    </source>
</evidence>
<organism evidence="15 17">
    <name type="scientific">Trichococcus ilyis</name>
    <dbReference type="NCBI Taxonomy" id="640938"/>
    <lineage>
        <taxon>Bacteria</taxon>
        <taxon>Bacillati</taxon>
        <taxon>Bacillota</taxon>
        <taxon>Bacilli</taxon>
        <taxon>Lactobacillales</taxon>
        <taxon>Carnobacteriaceae</taxon>
        <taxon>Trichococcus</taxon>
    </lineage>
</organism>
<reference evidence="16 18" key="2">
    <citation type="submission" date="2016-10" db="EMBL/GenBank/DDBJ databases">
        <authorList>
            <person name="Varghese N."/>
            <person name="Submissions S."/>
        </authorList>
    </citation>
    <scope>NUCLEOTIDE SEQUENCE [LARGE SCALE GENOMIC DNA]</scope>
    <source>
        <strain evidence="16 18">DSM 22150</strain>
    </source>
</reference>
<dbReference type="InterPro" id="IPR006063">
    <property type="entry name" value="HisA_bact_arch"/>
</dbReference>
<dbReference type="GO" id="GO:0000162">
    <property type="term" value="P:L-tryptophan biosynthetic process"/>
    <property type="evidence" value="ECO:0007669"/>
    <property type="project" value="TreeGrafter"/>
</dbReference>
<dbReference type="InterPro" id="IPR011060">
    <property type="entry name" value="RibuloseP-bd_barrel"/>
</dbReference>
<dbReference type="GO" id="GO:0005737">
    <property type="term" value="C:cytoplasm"/>
    <property type="evidence" value="ECO:0007669"/>
    <property type="project" value="UniProtKB-SubCell"/>
</dbReference>
<dbReference type="CDD" id="cd04732">
    <property type="entry name" value="HisA"/>
    <property type="match status" value="1"/>
</dbReference>
<dbReference type="InterPro" id="IPR013785">
    <property type="entry name" value="Aldolase_TIM"/>
</dbReference>
<gene>
    <name evidence="12" type="primary">hisA</name>
    <name evidence="16" type="ORF">SAMN05216375_10410</name>
    <name evidence="15" type="ORF">TR210_847</name>
</gene>
<protein>
    <recommendedName>
        <fullName evidence="6 12">1-(5-phosphoribosyl)-5-[(5-phosphoribosylamino)methylideneamino] imidazole-4-carboxamide isomerase</fullName>
        <ecNumber evidence="5 12">5.3.1.16</ecNumber>
    </recommendedName>
    <alternativeName>
        <fullName evidence="11 12">Phosphoribosylformimino-5-aminoimidazole carboxamide ribotide isomerase</fullName>
    </alternativeName>
</protein>
<dbReference type="InterPro" id="IPR006062">
    <property type="entry name" value="His_biosynth"/>
</dbReference>
<evidence type="ECO:0000256" key="13">
    <source>
        <dbReference type="RuleBase" id="RU003657"/>
    </source>
</evidence>
<evidence type="ECO:0000313" key="16">
    <source>
        <dbReference type="EMBL" id="SEI81382.1"/>
    </source>
</evidence>